<evidence type="ECO:0000313" key="5">
    <source>
        <dbReference type="Proteomes" id="UP000321301"/>
    </source>
</evidence>
<organism evidence="4 5">
    <name type="scientific">Cyclobacterium qasimii</name>
    <dbReference type="NCBI Taxonomy" id="1350429"/>
    <lineage>
        <taxon>Bacteria</taxon>
        <taxon>Pseudomonadati</taxon>
        <taxon>Bacteroidota</taxon>
        <taxon>Cytophagia</taxon>
        <taxon>Cytophagales</taxon>
        <taxon>Cyclobacteriaceae</taxon>
        <taxon>Cyclobacterium</taxon>
    </lineage>
</organism>
<keyword evidence="5" id="KW-1185">Reference proteome</keyword>
<comment type="cofactor">
    <cofactor evidence="1">
        <name>Ca(2+)</name>
        <dbReference type="ChEBI" id="CHEBI:29108"/>
    </cofactor>
</comment>
<dbReference type="Proteomes" id="UP000321301">
    <property type="component" value="Unassembled WGS sequence"/>
</dbReference>
<name>A0A512CDX7_9BACT</name>
<dbReference type="GO" id="GO:0005975">
    <property type="term" value="P:carbohydrate metabolic process"/>
    <property type="evidence" value="ECO:0007669"/>
    <property type="project" value="InterPro"/>
</dbReference>
<keyword evidence="3" id="KW-0106">Calcium</keyword>
<evidence type="ECO:0000256" key="3">
    <source>
        <dbReference type="ARBA" id="ARBA00022837"/>
    </source>
</evidence>
<protein>
    <submittedName>
        <fullName evidence="4">Uncharacterized protein</fullName>
    </submittedName>
</protein>
<reference evidence="4 5" key="1">
    <citation type="submission" date="2019-07" db="EMBL/GenBank/DDBJ databases">
        <title>Whole genome shotgun sequence of Cyclobacterium qasimii NBRC 106168.</title>
        <authorList>
            <person name="Hosoyama A."/>
            <person name="Uohara A."/>
            <person name="Ohji S."/>
            <person name="Ichikawa N."/>
        </authorList>
    </citation>
    <scope>NUCLEOTIDE SEQUENCE [LARGE SCALE GENOMIC DNA]</scope>
    <source>
        <strain evidence="4 5">NBRC 106168</strain>
    </source>
</reference>
<dbReference type="EMBL" id="BJYV01000015">
    <property type="protein sequence ID" value="GEO22415.1"/>
    <property type="molecule type" value="Genomic_DNA"/>
</dbReference>
<gene>
    <name evidence="4" type="ORF">CQA01_29490</name>
</gene>
<dbReference type="RefSeq" id="WP_020891232.1">
    <property type="nucleotide sequence ID" value="NZ_BJYV01000015.1"/>
</dbReference>
<evidence type="ECO:0000256" key="2">
    <source>
        <dbReference type="ARBA" id="ARBA00011245"/>
    </source>
</evidence>
<evidence type="ECO:0000313" key="4">
    <source>
        <dbReference type="EMBL" id="GEO22415.1"/>
    </source>
</evidence>
<dbReference type="GO" id="GO:0003824">
    <property type="term" value="F:catalytic activity"/>
    <property type="evidence" value="ECO:0007669"/>
    <property type="project" value="InterPro"/>
</dbReference>
<dbReference type="AlphaFoldDB" id="A0A512CDX7"/>
<dbReference type="InterPro" id="IPR014718">
    <property type="entry name" value="GH-type_carb-bd"/>
</dbReference>
<dbReference type="InterPro" id="IPR011013">
    <property type="entry name" value="Gal_mutarotase_sf_dom"/>
</dbReference>
<accession>A0A512CDX7</accession>
<dbReference type="GO" id="GO:0030246">
    <property type="term" value="F:carbohydrate binding"/>
    <property type="evidence" value="ECO:0007669"/>
    <property type="project" value="InterPro"/>
</dbReference>
<comment type="caution">
    <text evidence="4">The sequence shown here is derived from an EMBL/GenBank/DDBJ whole genome shotgun (WGS) entry which is preliminary data.</text>
</comment>
<comment type="subunit">
    <text evidence="2">Monomer.</text>
</comment>
<dbReference type="SUPFAM" id="SSF74650">
    <property type="entry name" value="Galactose mutarotase-like"/>
    <property type="match status" value="1"/>
</dbReference>
<evidence type="ECO:0000256" key="1">
    <source>
        <dbReference type="ARBA" id="ARBA00001913"/>
    </source>
</evidence>
<proteinExistence type="predicted"/>
<dbReference type="Gene3D" id="2.70.98.10">
    <property type="match status" value="1"/>
</dbReference>
<sequence>MRRSYALTGLLSVLIIAAGFNRLAKPPQTEISNGIVTAKLYLPDHENGYYRASRFDWSGVISSLEYKGHNYFGQWFDKYDPMINDAIMGPVEDFTPLGYDEAADGGVFVKIGIGALKKIKEEKYRFSHTYDLVNGGEWKVKTHKNRVEFKHELIDADGYAYQYTKVVELVKGKPNLEIRHKLKNTGKKAIKTSVYNHNFFVIDQELTGPNIKTTFPYDIYLDNSGDKKVVNFDSLGVVSDRSISFSRYFKKGENVYTNALMGFRDLPEDYQFSVMNTKTGAGVKIKGDKALEKIVYWANTRTYCAEPYIRLELEPGESIQWKFDYSFFIADN</sequence>